<proteinExistence type="predicted"/>
<dbReference type="Proteomes" id="UP000092445">
    <property type="component" value="Unassembled WGS sequence"/>
</dbReference>
<evidence type="ECO:0000256" key="1">
    <source>
        <dbReference type="SAM" id="Coils"/>
    </source>
</evidence>
<evidence type="ECO:0000313" key="4">
    <source>
        <dbReference type="Proteomes" id="UP000092445"/>
    </source>
</evidence>
<dbReference type="Pfam" id="PF09588">
    <property type="entry name" value="YqaJ"/>
    <property type="match status" value="1"/>
</dbReference>
<dbReference type="InterPro" id="IPR051703">
    <property type="entry name" value="NF-kappa-B_Signaling_Reg"/>
</dbReference>
<dbReference type="VEuPathDB" id="VectorBase:GPAI000256"/>
<protein>
    <submittedName>
        <fullName evidence="3">YqaJ domain-containing protein</fullName>
    </submittedName>
</protein>
<dbReference type="AlphaFoldDB" id="A0A1A9ZYT7"/>
<dbReference type="EnsemblMetazoa" id="GPAI029201-RA">
    <property type="protein sequence ID" value="GPAI029201-PA"/>
    <property type="gene ID" value="GPAI029201"/>
</dbReference>
<keyword evidence="4" id="KW-1185">Reference proteome</keyword>
<dbReference type="VEuPathDB" id="VectorBase:GPAI029201"/>
<feature type="domain" description="YqaJ viral recombinase" evidence="2">
    <location>
        <begin position="30"/>
        <end position="167"/>
    </location>
</feature>
<dbReference type="EnsemblMetazoa" id="GPAI000256-RA">
    <property type="protein sequence ID" value="GPAI000256-PA"/>
    <property type="gene ID" value="GPAI000256"/>
</dbReference>
<evidence type="ECO:0000313" key="3">
    <source>
        <dbReference type="EnsemblMetazoa" id="GPAI000256-PA"/>
    </source>
</evidence>
<accession>A0A1A9ZYT7</accession>
<dbReference type="PANTHER" id="PTHR46609:SF6">
    <property type="entry name" value="EXONUCLEASE, PHAGE-TYPE_RECB, C-TERMINAL DOMAIN-CONTAINING PROTEIN-RELATED"/>
    <property type="match status" value="1"/>
</dbReference>
<dbReference type="InterPro" id="IPR011335">
    <property type="entry name" value="Restrct_endonuc-II-like"/>
</dbReference>
<keyword evidence="1" id="KW-0175">Coiled coil</keyword>
<dbReference type="GO" id="GO:0006281">
    <property type="term" value="P:DNA repair"/>
    <property type="evidence" value="ECO:0007669"/>
    <property type="project" value="UniProtKB-ARBA"/>
</dbReference>
<reference evidence="4" key="1">
    <citation type="submission" date="2014-03" db="EMBL/GenBank/DDBJ databases">
        <authorList>
            <person name="Aksoy S."/>
            <person name="Warren W."/>
            <person name="Wilson R.K."/>
        </authorList>
    </citation>
    <scope>NUCLEOTIDE SEQUENCE [LARGE SCALE GENOMIC DNA]</scope>
    <source>
        <strain evidence="4">IAEA</strain>
    </source>
</reference>
<evidence type="ECO:0000259" key="2">
    <source>
        <dbReference type="Pfam" id="PF09588"/>
    </source>
</evidence>
<reference evidence="3" key="2">
    <citation type="submission" date="2020-05" db="UniProtKB">
        <authorList>
            <consortium name="EnsemblMetazoa"/>
        </authorList>
    </citation>
    <scope>IDENTIFICATION</scope>
    <source>
        <strain evidence="3">IAEA</strain>
    </source>
</reference>
<sequence length="224" mass="26044">MLRCHRKTRNASSRSALMQWHDVQQNTEVWDALRLRKIIASQFNCFMANQGKPFGEPAKRYALQIALEIITGKKSEFSFTNEHMLRGHEQEPIARRLYEETNFVDVTNGGFFDCGDYGDSPDGLVGNDGVIEIKSVTAAVHFETLRRRSFDPAYKWQLIGHLDCTGRDWVDFVSYCADFSEHRQLISHRLYRKDYEEEINQLQARRKEFLNLVATTCDVIEKVD</sequence>
<feature type="coiled-coil region" evidence="1">
    <location>
        <begin position="185"/>
        <end position="212"/>
    </location>
</feature>
<dbReference type="InterPro" id="IPR011604">
    <property type="entry name" value="PDDEXK-like_dom_sf"/>
</dbReference>
<organism evidence="3 4">
    <name type="scientific">Glossina pallidipes</name>
    <name type="common">Tsetse fly</name>
    <dbReference type="NCBI Taxonomy" id="7398"/>
    <lineage>
        <taxon>Eukaryota</taxon>
        <taxon>Metazoa</taxon>
        <taxon>Ecdysozoa</taxon>
        <taxon>Arthropoda</taxon>
        <taxon>Hexapoda</taxon>
        <taxon>Insecta</taxon>
        <taxon>Pterygota</taxon>
        <taxon>Neoptera</taxon>
        <taxon>Endopterygota</taxon>
        <taxon>Diptera</taxon>
        <taxon>Brachycera</taxon>
        <taxon>Muscomorpha</taxon>
        <taxon>Hippoboscoidea</taxon>
        <taxon>Glossinidae</taxon>
        <taxon>Glossina</taxon>
    </lineage>
</organism>
<name>A0A1A9ZYT7_GLOPL</name>
<dbReference type="PANTHER" id="PTHR46609">
    <property type="entry name" value="EXONUCLEASE, PHAGE-TYPE/RECB, C-TERMINAL DOMAIN-CONTAINING PROTEIN"/>
    <property type="match status" value="1"/>
</dbReference>
<dbReference type="Gene3D" id="3.90.320.10">
    <property type="match status" value="1"/>
</dbReference>
<dbReference type="InterPro" id="IPR019080">
    <property type="entry name" value="YqaJ_viral_recombinase"/>
</dbReference>
<dbReference type="SUPFAM" id="SSF52980">
    <property type="entry name" value="Restriction endonuclease-like"/>
    <property type="match status" value="1"/>
</dbReference>